<dbReference type="Proteomes" id="UP001225378">
    <property type="component" value="Chromosome"/>
</dbReference>
<dbReference type="KEGG" id="mech:Q9L42_002185"/>
<dbReference type="EMBL" id="CP157743">
    <property type="protein sequence ID" value="XBS20952.1"/>
    <property type="molecule type" value="Genomic_DNA"/>
</dbReference>
<dbReference type="RefSeq" id="WP_349431811.1">
    <property type="nucleotide sequence ID" value="NZ_CP157743.1"/>
</dbReference>
<organism evidence="1 2">
    <name type="scientific">Methylomarinum roseum</name>
    <dbReference type="NCBI Taxonomy" id="3067653"/>
    <lineage>
        <taxon>Bacteria</taxon>
        <taxon>Pseudomonadati</taxon>
        <taxon>Pseudomonadota</taxon>
        <taxon>Gammaproteobacteria</taxon>
        <taxon>Methylococcales</taxon>
        <taxon>Methylococcaceae</taxon>
        <taxon>Methylomarinum</taxon>
    </lineage>
</organism>
<accession>A0AAU7NVD2</accession>
<name>A0AAU7NVD2_9GAMM</name>
<gene>
    <name evidence="1" type="ORF">Q9L42_002185</name>
</gene>
<dbReference type="AlphaFoldDB" id="A0AAU7NVD2"/>
<sequence>MDCFLAVRTQHLNWQLRTHDEKMRLKTARALSEKALQEKLQKQQLALEQELALLKTKHKAELTMLRIKNKQDISDYREYLDSLDQLKISITHKYRHLPEALAFTIHHHAKHLLNQMWEADDLQQKINSELQLIQFMTSINEDIRSAPASGSADLLPLKTLELLNK</sequence>
<evidence type="ECO:0000313" key="2">
    <source>
        <dbReference type="Proteomes" id="UP001225378"/>
    </source>
</evidence>
<keyword evidence="2" id="KW-1185">Reference proteome</keyword>
<evidence type="ECO:0000313" key="1">
    <source>
        <dbReference type="EMBL" id="XBS20952.1"/>
    </source>
</evidence>
<protein>
    <submittedName>
        <fullName evidence="1">Uncharacterized protein</fullName>
    </submittedName>
</protein>
<reference evidence="1 2" key="1">
    <citation type="journal article" date="2024" name="Microbiology">
        <title>Methylomarinum rosea sp. nov., a novel halophilic methanotrophic bacterium from the hypersaline Lake Elton.</title>
        <authorList>
            <person name="Suleimanov R.Z."/>
            <person name="Oshkin I.Y."/>
            <person name="Danilova O.V."/>
            <person name="Suzina N.E."/>
            <person name="Dedysh S.N."/>
        </authorList>
    </citation>
    <scope>NUCLEOTIDE SEQUENCE [LARGE SCALE GENOMIC DNA]</scope>
    <source>
        <strain evidence="1 2">Ch1-1</strain>
    </source>
</reference>
<proteinExistence type="predicted"/>